<dbReference type="Proteomes" id="UP000268535">
    <property type="component" value="Unassembled WGS sequence"/>
</dbReference>
<sequence length="156" mass="16658">MPAMERVIRSAVLAAQTSTADLDPADADAHADTNTNTVSDSDSDKTVHVAVVAHGRLLRILLSSLVCADLRLMEQFQHHNTCVNVVDVIYTPDAAAATDATSAAAPGLPPPWLGPPLPDPSQAGIPTAFPQRDSRYQLHLVLQDYTDHLPADAYRA</sequence>
<gene>
    <name evidence="2" type="ORF">CAUPRSCDRAFT_12389</name>
</gene>
<dbReference type="AlphaFoldDB" id="A0A4P9WTB2"/>
<dbReference type="Gene3D" id="3.40.50.1240">
    <property type="entry name" value="Phosphoglycerate mutase-like"/>
    <property type="match status" value="1"/>
</dbReference>
<evidence type="ECO:0000256" key="1">
    <source>
        <dbReference type="SAM" id="MobiDB-lite"/>
    </source>
</evidence>
<organism evidence="2 3">
    <name type="scientific">Caulochytrium protostelioides</name>
    <dbReference type="NCBI Taxonomy" id="1555241"/>
    <lineage>
        <taxon>Eukaryota</taxon>
        <taxon>Fungi</taxon>
        <taxon>Fungi incertae sedis</taxon>
        <taxon>Chytridiomycota</taxon>
        <taxon>Chytridiomycota incertae sedis</taxon>
        <taxon>Chytridiomycetes</taxon>
        <taxon>Caulochytriales</taxon>
        <taxon>Caulochytriaceae</taxon>
        <taxon>Caulochytrium</taxon>
    </lineage>
</organism>
<accession>A0A4P9WTB2</accession>
<dbReference type="InterPro" id="IPR013078">
    <property type="entry name" value="His_Pase_superF_clade-1"/>
</dbReference>
<proteinExistence type="predicted"/>
<evidence type="ECO:0000313" key="3">
    <source>
        <dbReference type="Proteomes" id="UP000268535"/>
    </source>
</evidence>
<evidence type="ECO:0000313" key="2">
    <source>
        <dbReference type="EMBL" id="RKO95912.1"/>
    </source>
</evidence>
<protein>
    <recommendedName>
        <fullName evidence="4">Phosphoglycerate mutase-like protein</fullName>
    </recommendedName>
</protein>
<name>A0A4P9WTB2_9FUNG</name>
<dbReference type="InterPro" id="IPR029033">
    <property type="entry name" value="His_PPase_superfam"/>
</dbReference>
<feature type="region of interest" description="Disordered" evidence="1">
    <location>
        <begin position="23"/>
        <end position="43"/>
    </location>
</feature>
<dbReference type="Pfam" id="PF00300">
    <property type="entry name" value="His_Phos_1"/>
    <property type="match status" value="1"/>
</dbReference>
<reference evidence="3" key="1">
    <citation type="journal article" date="2018" name="Nat. Microbiol.">
        <title>Leveraging single-cell genomics to expand the fungal tree of life.</title>
        <authorList>
            <person name="Ahrendt S.R."/>
            <person name="Quandt C.A."/>
            <person name="Ciobanu D."/>
            <person name="Clum A."/>
            <person name="Salamov A."/>
            <person name="Andreopoulos B."/>
            <person name="Cheng J.F."/>
            <person name="Woyke T."/>
            <person name="Pelin A."/>
            <person name="Henrissat B."/>
            <person name="Reynolds N.K."/>
            <person name="Benny G.L."/>
            <person name="Smith M.E."/>
            <person name="James T.Y."/>
            <person name="Grigoriev I.V."/>
        </authorList>
    </citation>
    <scope>NUCLEOTIDE SEQUENCE [LARGE SCALE GENOMIC DNA]</scope>
    <source>
        <strain evidence="3">ATCC 52028</strain>
    </source>
</reference>
<evidence type="ECO:0008006" key="4">
    <source>
        <dbReference type="Google" id="ProtNLM"/>
    </source>
</evidence>
<dbReference type="EMBL" id="ML010693">
    <property type="protein sequence ID" value="RKO95912.1"/>
    <property type="molecule type" value="Genomic_DNA"/>
</dbReference>